<feature type="compositionally biased region" description="Basic residues" evidence="1">
    <location>
        <begin position="1"/>
        <end position="10"/>
    </location>
</feature>
<organism evidence="2 3">
    <name type="scientific">Mycena sanguinolenta</name>
    <dbReference type="NCBI Taxonomy" id="230812"/>
    <lineage>
        <taxon>Eukaryota</taxon>
        <taxon>Fungi</taxon>
        <taxon>Dikarya</taxon>
        <taxon>Basidiomycota</taxon>
        <taxon>Agaricomycotina</taxon>
        <taxon>Agaricomycetes</taxon>
        <taxon>Agaricomycetidae</taxon>
        <taxon>Agaricales</taxon>
        <taxon>Marasmiineae</taxon>
        <taxon>Mycenaceae</taxon>
        <taxon>Mycena</taxon>
    </lineage>
</organism>
<dbReference type="OrthoDB" id="3249923at2759"/>
<keyword evidence="3" id="KW-1185">Reference proteome</keyword>
<protein>
    <submittedName>
        <fullName evidence="2">SMC hinge domain-containing protein</fullName>
    </submittedName>
</protein>
<evidence type="ECO:0000256" key="1">
    <source>
        <dbReference type="SAM" id="MobiDB-lite"/>
    </source>
</evidence>
<comment type="caution">
    <text evidence="2">The sequence shown here is derived from an EMBL/GenBank/DDBJ whole genome shotgun (WGS) entry which is preliminary data.</text>
</comment>
<reference evidence="2" key="1">
    <citation type="submission" date="2020-05" db="EMBL/GenBank/DDBJ databases">
        <title>Mycena genomes resolve the evolution of fungal bioluminescence.</title>
        <authorList>
            <person name="Tsai I.J."/>
        </authorList>
    </citation>
    <scope>NUCLEOTIDE SEQUENCE</scope>
    <source>
        <strain evidence="2">160909Yilan</strain>
    </source>
</reference>
<feature type="region of interest" description="Disordered" evidence="1">
    <location>
        <begin position="201"/>
        <end position="274"/>
    </location>
</feature>
<proteinExistence type="predicted"/>
<evidence type="ECO:0000313" key="2">
    <source>
        <dbReference type="EMBL" id="KAF7376079.1"/>
    </source>
</evidence>
<name>A0A8H6ZEK7_9AGAR</name>
<dbReference type="AlphaFoldDB" id="A0A8H6ZEK7"/>
<feature type="region of interest" description="Disordered" evidence="1">
    <location>
        <begin position="1"/>
        <end position="125"/>
    </location>
</feature>
<feature type="compositionally biased region" description="Low complexity" evidence="1">
    <location>
        <begin position="27"/>
        <end position="42"/>
    </location>
</feature>
<feature type="region of interest" description="Disordered" evidence="1">
    <location>
        <begin position="140"/>
        <end position="162"/>
    </location>
</feature>
<evidence type="ECO:0000313" key="3">
    <source>
        <dbReference type="Proteomes" id="UP000623467"/>
    </source>
</evidence>
<accession>A0A8H6ZEK7</accession>
<feature type="compositionally biased region" description="Acidic residues" evidence="1">
    <location>
        <begin position="232"/>
        <end position="273"/>
    </location>
</feature>
<dbReference type="EMBL" id="JACAZH010000001">
    <property type="protein sequence ID" value="KAF7376079.1"/>
    <property type="molecule type" value="Genomic_DNA"/>
</dbReference>
<dbReference type="Proteomes" id="UP000623467">
    <property type="component" value="Unassembled WGS sequence"/>
</dbReference>
<gene>
    <name evidence="2" type="ORF">MSAN_00022700</name>
</gene>
<sequence>MDDHHRKVSGTKRAAQSASGRAYQPIPSGSHFSPAPSSSRTSIHPRNPPGPSSSGSRYVPAPHQPSGFSAPMQPSNQRSYVPGSILGPARTKRISYPHTQPLPHPTVSRSRKLWKRPERQADSSPITTKRITASVISAPLPTKLAKHNPPHWQVSDSASARANDSRRFAIKTVGSRSVSEYRMITTTNFAYSNENVRKDYESSASTGPIARKSAARKHQDEEEVVPQTGNESESESESSTDSDDEEPDPSASEPESELDQLDQLDSSDDDEVVIVEPPKPPVIELLDDTPPVSPVILPTPPEEIIAGIEDLTLALTCMQKKNRLPFLKRNVRRGFLQYCRARGVPTHPQDLFPPTTVAFRLADSDLPPHEASISCYECPLCELHLPFQTKEMLGMHLELDHGEVQITWDGIDEQNVRLILVLPARMSPSPSFCIRSPRPEPPPPPFGPTARYPFLPAKSEYGGPDVTRSVRFDGPRIYDLLNTLPMEPFGVLAWAVIEKEEEIFESDDMPDEHKVMHALWARWIHFNRRVPLPEYSRFILMLCYSNFFISDYFQGAKKFIDDYWKMIRLAAGLDALRYYLVMLSATKFLTMKHVALLLKHYEKWCDDF</sequence>